<feature type="compositionally biased region" description="Gly residues" evidence="1">
    <location>
        <begin position="393"/>
        <end position="407"/>
    </location>
</feature>
<comment type="caution">
    <text evidence="2">The sequence shown here is derived from an EMBL/GenBank/DDBJ whole genome shotgun (WGS) entry which is preliminary data.</text>
</comment>
<evidence type="ECO:0000313" key="2">
    <source>
        <dbReference type="EMBL" id="MCC2220166.1"/>
    </source>
</evidence>
<protein>
    <submittedName>
        <fullName evidence="2">Carbohydrate-binding domain-containing protein</fullName>
    </submittedName>
</protein>
<dbReference type="EMBL" id="JAJEQN010000001">
    <property type="protein sequence ID" value="MCC2220166.1"/>
    <property type="molecule type" value="Genomic_DNA"/>
</dbReference>
<sequence length="477" mass="49405">MDGEAISTDSESAVYAGADIVYYKEGQDSTYGAGNEDDGHSEEEAAEHTVVTITKAGTYRVSGTLSKGQIAIDLGEDSRDDESAVVNLILDNADITCTVASGIVVYNAYECGSDDTETATKDVDTTNAGVHIILADDSENTVNGSHVAKIYKEGTTQEDVDAGNAKKQWKFDAAIDSLVSIAFDAEEEGTGTLAVNSDNEGIETSRHLTINGGTITINSNDDAINANEDGVSVITINGGVLTCNAGGGKEGDGIDSNGWIVINDGVVVSAANATSQDSGVDSDNGIYINGGTVLASGNMYDEVSEDSEQAFVALSFADSVEAGQMFALKNADGEIVTVFSAANDFQTLVYSSSELTDGDYTLYEISSAEGVAVSGLYTEVTSVSDEVQLQGSKGAGGFGRMGGGMGKPNGERPEMPEGEAPDGQNGPDGQKGERPDMPEDSSEQASSVFTISGISNAFSRISELTIESSEEESSTNV</sequence>
<dbReference type="RefSeq" id="WP_308730848.1">
    <property type="nucleotide sequence ID" value="NZ_JAJEQN010000001.1"/>
</dbReference>
<dbReference type="AlphaFoldDB" id="A0AAE3JAL7"/>
<keyword evidence="3" id="KW-1185">Reference proteome</keyword>
<reference evidence="2 3" key="1">
    <citation type="submission" date="2021-10" db="EMBL/GenBank/DDBJ databases">
        <title>Anaerobic single-cell dispensing facilitates the cultivation of human gut bacteria.</title>
        <authorList>
            <person name="Afrizal A."/>
        </authorList>
    </citation>
    <scope>NUCLEOTIDE SEQUENCE [LARGE SCALE GENOMIC DNA]</scope>
    <source>
        <strain evidence="2 3">CLA-AA-H224</strain>
    </source>
</reference>
<organism evidence="2 3">
    <name type="scientific">Anthropogastromicrobium aceti</name>
    <dbReference type="NCBI Taxonomy" id="2981768"/>
    <lineage>
        <taxon>Bacteria</taxon>
        <taxon>Bacillati</taxon>
        <taxon>Bacillota</taxon>
        <taxon>Clostridia</taxon>
        <taxon>Lachnospirales</taxon>
        <taxon>Lachnospiraceae</taxon>
        <taxon>Anthropogastromicrobium</taxon>
    </lineage>
</organism>
<name>A0AAE3JAL7_9FIRM</name>
<dbReference type="Proteomes" id="UP001198200">
    <property type="component" value="Unassembled WGS sequence"/>
</dbReference>
<dbReference type="Pfam" id="PF14262">
    <property type="entry name" value="Cthe_2159"/>
    <property type="match status" value="1"/>
</dbReference>
<gene>
    <name evidence="2" type="ORF">LKD48_00690</name>
</gene>
<evidence type="ECO:0000313" key="3">
    <source>
        <dbReference type="Proteomes" id="UP001198200"/>
    </source>
</evidence>
<evidence type="ECO:0000256" key="1">
    <source>
        <dbReference type="SAM" id="MobiDB-lite"/>
    </source>
</evidence>
<dbReference type="InterPro" id="IPR025584">
    <property type="entry name" value="Cthe_2159"/>
</dbReference>
<proteinExistence type="predicted"/>
<feature type="region of interest" description="Disordered" evidence="1">
    <location>
        <begin position="390"/>
        <end position="450"/>
    </location>
</feature>
<accession>A0AAE3JAL7</accession>